<dbReference type="EMBL" id="CP053073">
    <property type="protein sequence ID" value="QJR14763.1"/>
    <property type="molecule type" value="Genomic_DNA"/>
</dbReference>
<dbReference type="PROSITE" id="PS51257">
    <property type="entry name" value="PROKAR_LIPOPROTEIN"/>
    <property type="match status" value="1"/>
</dbReference>
<organism evidence="1 2">
    <name type="scientific">Usitatibacter palustris</name>
    <dbReference type="NCBI Taxonomy" id="2732487"/>
    <lineage>
        <taxon>Bacteria</taxon>
        <taxon>Pseudomonadati</taxon>
        <taxon>Pseudomonadota</taxon>
        <taxon>Betaproteobacteria</taxon>
        <taxon>Nitrosomonadales</taxon>
        <taxon>Usitatibacteraceae</taxon>
        <taxon>Usitatibacter</taxon>
    </lineage>
</organism>
<evidence type="ECO:0008006" key="3">
    <source>
        <dbReference type="Google" id="ProtNLM"/>
    </source>
</evidence>
<dbReference type="AlphaFoldDB" id="A0A6M4H7U1"/>
<reference evidence="1 2" key="1">
    <citation type="submission" date="2020-04" db="EMBL/GenBank/DDBJ databases">
        <title>Usitatibacter rugosus gen. nov., sp. nov. and Usitatibacter palustris sp. nov., novel members of Usitatibacteraceae fam. nov. within the order Nitrosomonadales isolated from soil.</title>
        <authorList>
            <person name="Huber K.J."/>
            <person name="Neumann-Schaal M."/>
            <person name="Geppert A."/>
            <person name="Luckner M."/>
            <person name="Wanner G."/>
            <person name="Overmann J."/>
        </authorList>
    </citation>
    <scope>NUCLEOTIDE SEQUENCE [LARGE SCALE GENOMIC DNA]</scope>
    <source>
        <strain evidence="1 2">Swamp67</strain>
    </source>
</reference>
<dbReference type="KEGG" id="upl:DSM104440_01573"/>
<gene>
    <name evidence="1" type="ORF">DSM104440_01573</name>
</gene>
<protein>
    <recommendedName>
        <fullName evidence="3">Lipoprotein</fullName>
    </recommendedName>
</protein>
<dbReference type="Proteomes" id="UP000503096">
    <property type="component" value="Chromosome"/>
</dbReference>
<dbReference type="InParanoid" id="A0A6M4H7U1"/>
<dbReference type="RefSeq" id="WP_171161487.1">
    <property type="nucleotide sequence ID" value="NZ_CP053073.1"/>
</dbReference>
<evidence type="ECO:0000313" key="1">
    <source>
        <dbReference type="EMBL" id="QJR14763.1"/>
    </source>
</evidence>
<name>A0A6M4H7U1_9PROT</name>
<evidence type="ECO:0000313" key="2">
    <source>
        <dbReference type="Proteomes" id="UP000503096"/>
    </source>
</evidence>
<sequence>MKIASLVFVSILFLGGCSSMRLVSNDDEVIDNGTTEFAETFNPVEAAMPVTTTIVVAAAMTMAYDLRTYYSCQAKDGSTRFCVAVTRVSPPVCDDIGDMTIREWRPDACDLCPETKGMTRMATSARTETDCPRPTL</sequence>
<keyword evidence="2" id="KW-1185">Reference proteome</keyword>
<accession>A0A6M4H7U1</accession>
<proteinExistence type="predicted"/>